<evidence type="ECO:0000256" key="1">
    <source>
        <dbReference type="PROSITE-ProRule" id="PRU00047"/>
    </source>
</evidence>
<dbReference type="Gene3D" id="3.10.10.10">
    <property type="entry name" value="HIV Type 1 Reverse Transcriptase, subunit A, domain 1"/>
    <property type="match status" value="1"/>
</dbReference>
<sequence>MSTRGRGRRGGSVRGRGEIPTGNPSANDNNAGNAVPANTPNVPPTQPIPEQFMNEVVNTLKVMANAFGQGNPAQVVGDNPAPASIALREFLRLDTPTFHGEPDPLAAEEWLEQITRNLDTSRITDGGMRVSFAVHQLKGDAYHWWKRVKLTVADNFETFSRVFLDRYFPETTRDTFRQQFMDLIQGNMSVAHYEAKFTSLARFANELVSTEELRCKRFERGLKISIRERLAALRIRTYSDIVDTAATVEETLQDTRRIRDSRPQQGGNTIDSEGRFAKRQKSSNSVSHAQGKHQSSKSVHVESIAPTAHTPQSTTCYHCHQPGHRRYDCPQREKRAGQLQRPYQGQPQGIIQSNRPPTCYSCGEAGHISRYCPQSQGTPNMAKSYPPTHSTQSAPPRTHVGGKQGHGGHGTQGRVYSVVRAPNLAEESSNPSVAQGTFLVFNSWASVLIDTGASHSFISLAFALSLGLKIEALDVPLCIDTPVSGGVTLREICRSCEIKIADHSLVFDLIILDMVSFDVILGMDWLSAYRANIDCYRRRVTVSTARGSYSYSFGNKRDVLNSSMNWLRTSKRSNILLSILADEVGSTSKDLPHVVCNFSDVFPEDLHGVAPHREVEFSIDLIPGTTPISMAPYRFAPAELSELKVQLQELLDKGFIRPSTSPWGAPALFVKKKD</sequence>
<dbReference type="PROSITE" id="PS00141">
    <property type="entry name" value="ASP_PROTEASE"/>
    <property type="match status" value="1"/>
</dbReference>
<feature type="compositionally biased region" description="Gly residues" evidence="2">
    <location>
        <begin position="402"/>
        <end position="411"/>
    </location>
</feature>
<dbReference type="Gene3D" id="4.10.60.10">
    <property type="entry name" value="Zinc finger, CCHC-type"/>
    <property type="match status" value="1"/>
</dbReference>
<evidence type="ECO:0000259" key="3">
    <source>
        <dbReference type="PROSITE" id="PS50158"/>
    </source>
</evidence>
<dbReference type="EMBL" id="KI630914">
    <property type="protein sequence ID" value="EYU31709.1"/>
    <property type="molecule type" value="Genomic_DNA"/>
</dbReference>
<dbReference type="InterPro" id="IPR036875">
    <property type="entry name" value="Znf_CCHC_sf"/>
</dbReference>
<dbReference type="SUPFAM" id="SSF57756">
    <property type="entry name" value="Retrovirus zinc finger-like domains"/>
    <property type="match status" value="1"/>
</dbReference>
<dbReference type="PROSITE" id="PS50158">
    <property type="entry name" value="ZF_CCHC"/>
    <property type="match status" value="2"/>
</dbReference>
<reference evidence="4 5" key="1">
    <citation type="journal article" date="2013" name="Proc. Natl. Acad. Sci. U.S.A.">
        <title>Fine-scale variation in meiotic recombination in Mimulus inferred from population shotgun sequencing.</title>
        <authorList>
            <person name="Hellsten U."/>
            <person name="Wright K.M."/>
            <person name="Jenkins J."/>
            <person name="Shu S."/>
            <person name="Yuan Y."/>
            <person name="Wessler S.R."/>
            <person name="Schmutz J."/>
            <person name="Willis J.H."/>
            <person name="Rokhsar D.S."/>
        </authorList>
    </citation>
    <scope>NUCLEOTIDE SEQUENCE [LARGE SCALE GENOMIC DNA]</scope>
    <source>
        <strain evidence="5">cv. DUN x IM62</strain>
    </source>
</reference>
<evidence type="ECO:0000256" key="2">
    <source>
        <dbReference type="SAM" id="MobiDB-lite"/>
    </source>
</evidence>
<dbReference type="STRING" id="4155.A0A022QVU9"/>
<evidence type="ECO:0000313" key="5">
    <source>
        <dbReference type="Proteomes" id="UP000030748"/>
    </source>
</evidence>
<feature type="region of interest" description="Disordered" evidence="2">
    <location>
        <begin position="378"/>
        <end position="413"/>
    </location>
</feature>
<dbReference type="PANTHER" id="PTHR15503">
    <property type="entry name" value="LDOC1 RELATED"/>
    <property type="match status" value="1"/>
</dbReference>
<dbReference type="InterPro" id="IPR043502">
    <property type="entry name" value="DNA/RNA_pol_sf"/>
</dbReference>
<dbReference type="SUPFAM" id="SSF56672">
    <property type="entry name" value="DNA/RNA polymerases"/>
    <property type="match status" value="1"/>
</dbReference>
<feature type="compositionally biased region" description="Low complexity" evidence="2">
    <location>
        <begin position="29"/>
        <end position="40"/>
    </location>
</feature>
<keyword evidence="1" id="KW-0863">Zinc-finger</keyword>
<keyword evidence="1" id="KW-0862">Zinc</keyword>
<dbReference type="GO" id="GO:0003676">
    <property type="term" value="F:nucleic acid binding"/>
    <property type="evidence" value="ECO:0007669"/>
    <property type="project" value="InterPro"/>
</dbReference>
<feature type="region of interest" description="Disordered" evidence="2">
    <location>
        <begin position="254"/>
        <end position="328"/>
    </location>
</feature>
<feature type="compositionally biased region" description="Polar residues" evidence="2">
    <location>
        <begin position="341"/>
        <end position="352"/>
    </location>
</feature>
<organism evidence="4 5">
    <name type="scientific">Erythranthe guttata</name>
    <name type="common">Yellow monkey flower</name>
    <name type="synonym">Mimulus guttatus</name>
    <dbReference type="NCBI Taxonomy" id="4155"/>
    <lineage>
        <taxon>Eukaryota</taxon>
        <taxon>Viridiplantae</taxon>
        <taxon>Streptophyta</taxon>
        <taxon>Embryophyta</taxon>
        <taxon>Tracheophyta</taxon>
        <taxon>Spermatophyta</taxon>
        <taxon>Magnoliopsida</taxon>
        <taxon>eudicotyledons</taxon>
        <taxon>Gunneridae</taxon>
        <taxon>Pentapetalae</taxon>
        <taxon>asterids</taxon>
        <taxon>lamiids</taxon>
        <taxon>Lamiales</taxon>
        <taxon>Phrymaceae</taxon>
        <taxon>Erythranthe</taxon>
    </lineage>
</organism>
<dbReference type="Pfam" id="PF00098">
    <property type="entry name" value="zf-CCHC"/>
    <property type="match status" value="2"/>
</dbReference>
<keyword evidence="1" id="KW-0479">Metal-binding</keyword>
<feature type="compositionally biased region" description="Polar residues" evidence="2">
    <location>
        <begin position="378"/>
        <end position="395"/>
    </location>
</feature>
<dbReference type="GO" id="GO:0006508">
    <property type="term" value="P:proteolysis"/>
    <property type="evidence" value="ECO:0007669"/>
    <property type="project" value="InterPro"/>
</dbReference>
<feature type="non-terminal residue" evidence="4">
    <location>
        <position position="674"/>
    </location>
</feature>
<dbReference type="Gene3D" id="2.40.70.10">
    <property type="entry name" value="Acid Proteases"/>
    <property type="match status" value="1"/>
</dbReference>
<dbReference type="SUPFAM" id="SSF50630">
    <property type="entry name" value="Acid proteases"/>
    <property type="match status" value="1"/>
</dbReference>
<dbReference type="CDD" id="cd00303">
    <property type="entry name" value="retropepsin_like"/>
    <property type="match status" value="1"/>
</dbReference>
<accession>A0A022QVU9</accession>
<evidence type="ECO:0000313" key="4">
    <source>
        <dbReference type="EMBL" id="EYU31709.1"/>
    </source>
</evidence>
<dbReference type="Proteomes" id="UP000030748">
    <property type="component" value="Unassembled WGS sequence"/>
</dbReference>
<dbReference type="Pfam" id="PF08284">
    <property type="entry name" value="RVP_2"/>
    <property type="match status" value="1"/>
</dbReference>
<feature type="region of interest" description="Disordered" evidence="2">
    <location>
        <begin position="1"/>
        <end position="47"/>
    </location>
</feature>
<feature type="compositionally biased region" description="Basic residues" evidence="2">
    <location>
        <begin position="1"/>
        <end position="11"/>
    </location>
</feature>
<gene>
    <name evidence="4" type="ORF">MIMGU_mgv1a024293mg</name>
</gene>
<keyword evidence="5" id="KW-1185">Reference proteome</keyword>
<dbReference type="InterPro" id="IPR001878">
    <property type="entry name" value="Znf_CCHC"/>
</dbReference>
<dbReference type="InterPro" id="IPR001969">
    <property type="entry name" value="Aspartic_peptidase_AS"/>
</dbReference>
<proteinExistence type="predicted"/>
<dbReference type="Pfam" id="PF03732">
    <property type="entry name" value="Retrotrans_gag"/>
    <property type="match status" value="1"/>
</dbReference>
<dbReference type="InterPro" id="IPR005162">
    <property type="entry name" value="Retrotrans_gag_dom"/>
</dbReference>
<feature type="domain" description="CCHC-type" evidence="3">
    <location>
        <begin position="316"/>
        <end position="331"/>
    </location>
</feature>
<dbReference type="GO" id="GO:0004190">
    <property type="term" value="F:aspartic-type endopeptidase activity"/>
    <property type="evidence" value="ECO:0007669"/>
    <property type="project" value="InterPro"/>
</dbReference>
<dbReference type="AlphaFoldDB" id="A0A022QVU9"/>
<dbReference type="PANTHER" id="PTHR15503:SF42">
    <property type="entry name" value="ZINC FINGER, CCHC-TYPE, RETROTRANSPOSON GAG DOMAIN, ASPARTIC PEPTIDASE DOMAIN PROTEIN-RELATED"/>
    <property type="match status" value="1"/>
</dbReference>
<name>A0A022QVU9_ERYGU</name>
<dbReference type="InterPro" id="IPR021109">
    <property type="entry name" value="Peptidase_aspartic_dom_sf"/>
</dbReference>
<dbReference type="SMART" id="SM00343">
    <property type="entry name" value="ZnF_C2HC"/>
    <property type="match status" value="2"/>
</dbReference>
<feature type="region of interest" description="Disordered" evidence="2">
    <location>
        <begin position="333"/>
        <end position="352"/>
    </location>
</feature>
<dbReference type="GO" id="GO:0008270">
    <property type="term" value="F:zinc ion binding"/>
    <property type="evidence" value="ECO:0007669"/>
    <property type="project" value="UniProtKB-KW"/>
</dbReference>
<dbReference type="InterPro" id="IPR032567">
    <property type="entry name" value="RTL1-rel"/>
</dbReference>
<protein>
    <recommendedName>
        <fullName evidence="3">CCHC-type domain-containing protein</fullName>
    </recommendedName>
</protein>
<feature type="domain" description="CCHC-type" evidence="3">
    <location>
        <begin position="359"/>
        <end position="374"/>
    </location>
</feature>